<keyword evidence="3" id="KW-1185">Reference proteome</keyword>
<evidence type="ECO:0008006" key="4">
    <source>
        <dbReference type="Google" id="ProtNLM"/>
    </source>
</evidence>
<dbReference type="GeneID" id="68111893"/>
<reference evidence="2 3" key="1">
    <citation type="journal article" date="2019" name="Sci. Rep.">
        <title>Nanopore sequencing improves the draft genome of the human pathogenic amoeba Naegleria fowleri.</title>
        <authorList>
            <person name="Liechti N."/>
            <person name="Schurch N."/>
            <person name="Bruggmann R."/>
            <person name="Wittwer M."/>
        </authorList>
    </citation>
    <scope>NUCLEOTIDE SEQUENCE [LARGE SCALE GENOMIC DNA]</scope>
    <source>
        <strain evidence="2 3">ATCC 30894</strain>
    </source>
</reference>
<dbReference type="AlphaFoldDB" id="A0A6A5BPY5"/>
<dbReference type="VEuPathDB" id="AmoebaDB:NfTy_070060"/>
<evidence type="ECO:0000256" key="1">
    <source>
        <dbReference type="SAM" id="MobiDB-lite"/>
    </source>
</evidence>
<evidence type="ECO:0000313" key="3">
    <source>
        <dbReference type="Proteomes" id="UP000444721"/>
    </source>
</evidence>
<dbReference type="RefSeq" id="XP_044561014.1">
    <property type="nucleotide sequence ID" value="XM_044708115.1"/>
</dbReference>
<proteinExistence type="predicted"/>
<protein>
    <recommendedName>
        <fullName evidence="4">FHA domain-containing protein</fullName>
    </recommendedName>
</protein>
<dbReference type="EMBL" id="VFQX01000040">
    <property type="protein sequence ID" value="KAF0976301.1"/>
    <property type="molecule type" value="Genomic_DNA"/>
</dbReference>
<organism evidence="2 3">
    <name type="scientific">Naegleria fowleri</name>
    <name type="common">Brain eating amoeba</name>
    <dbReference type="NCBI Taxonomy" id="5763"/>
    <lineage>
        <taxon>Eukaryota</taxon>
        <taxon>Discoba</taxon>
        <taxon>Heterolobosea</taxon>
        <taxon>Tetramitia</taxon>
        <taxon>Eutetramitia</taxon>
        <taxon>Vahlkampfiidae</taxon>
        <taxon>Naegleria</taxon>
    </lineage>
</organism>
<comment type="caution">
    <text evidence="2">The sequence shown here is derived from an EMBL/GenBank/DDBJ whole genome shotgun (WGS) entry which is preliminary data.</text>
</comment>
<accession>A0A6A5BPY5</accession>
<feature type="region of interest" description="Disordered" evidence="1">
    <location>
        <begin position="1"/>
        <end position="82"/>
    </location>
</feature>
<evidence type="ECO:0000313" key="2">
    <source>
        <dbReference type="EMBL" id="KAF0976301.1"/>
    </source>
</evidence>
<gene>
    <name evidence="2" type="ORF">FDP41_004675</name>
</gene>
<name>A0A6A5BPY5_NAEFO</name>
<dbReference type="VEuPathDB" id="AmoebaDB:FDP41_004675"/>
<sequence>MGATVSSSSSSASVSTSSSWCPHSSMPKGESKRLNEGKTFIQPSAVLTRDSLEQTTTNAEECESCPSGDHHPHHHSQLRKRTAVIVSTEKSFTSHHLHRSLSSSVLLICLDRRRKKKKTYEHEFQRHANRQYPDPQETKHPHTHLRHCHVSSMKEVLINNKFLVNGQEFALTESQPFAILPKTSLLNPDIQIVISGPTFEPAFLSPFSIKVEEERKEKKRTLRDAKMKI</sequence>
<dbReference type="Proteomes" id="UP000444721">
    <property type="component" value="Unassembled WGS sequence"/>
</dbReference>
<feature type="compositionally biased region" description="Low complexity" evidence="1">
    <location>
        <begin position="1"/>
        <end position="19"/>
    </location>
</feature>
<feature type="compositionally biased region" description="Basic residues" evidence="1">
    <location>
        <begin position="71"/>
        <end position="82"/>
    </location>
</feature>